<reference evidence="3 4" key="1">
    <citation type="journal article" date="2017" name="Int. J. Syst. Evol. Microbiol.">
        <title>Ramlibacter monticola sp. nov., isolated from forest soil.</title>
        <authorList>
            <person name="Chaudhary D.K."/>
            <person name="Kim J."/>
        </authorList>
    </citation>
    <scope>NUCLEOTIDE SEQUENCE [LARGE SCALE GENOMIC DNA]</scope>
    <source>
        <strain evidence="3 4">KACC 19175</strain>
    </source>
</reference>
<evidence type="ECO:0000313" key="4">
    <source>
        <dbReference type="Proteomes" id="UP000599109"/>
    </source>
</evidence>
<dbReference type="RefSeq" id="WP_201673097.1">
    <property type="nucleotide sequence ID" value="NZ_JAEQNE010000001.1"/>
</dbReference>
<evidence type="ECO:0000256" key="1">
    <source>
        <dbReference type="SAM" id="Phobius"/>
    </source>
</evidence>
<protein>
    <submittedName>
        <fullName evidence="3">Tripartite tricarboxylate transporter TctB family protein</fullName>
    </submittedName>
</protein>
<dbReference type="InterPro" id="IPR009936">
    <property type="entry name" value="DUF1468"/>
</dbReference>
<dbReference type="Pfam" id="PF07331">
    <property type="entry name" value="TctB"/>
    <property type="match status" value="1"/>
</dbReference>
<dbReference type="EMBL" id="JAEQNE010000001">
    <property type="protein sequence ID" value="MBL0390498.1"/>
    <property type="molecule type" value="Genomic_DNA"/>
</dbReference>
<gene>
    <name evidence="3" type="ORF">JJ685_05020</name>
</gene>
<accession>A0A937CSH4</accession>
<feature type="domain" description="DUF1468" evidence="2">
    <location>
        <begin position="10"/>
        <end position="147"/>
    </location>
</feature>
<feature type="transmembrane region" description="Helical" evidence="1">
    <location>
        <begin position="124"/>
        <end position="144"/>
    </location>
</feature>
<sequence>MRVARGDLALGLAAIVLAAAWLGLAGRIPESLLSDTVGAAGLPRAVGWALGCVGVLLCVRSLLGAAPAKEPGGGWRPHLRALGLLAILFGYVLLAPWLGYALATGLLLAAGAAYAGARRARELVLVPAIAALVFWLLFVHAFGIPMPGSVLLGGA</sequence>
<name>A0A937CSH4_9BURK</name>
<dbReference type="AlphaFoldDB" id="A0A937CSH4"/>
<keyword evidence="4" id="KW-1185">Reference proteome</keyword>
<keyword evidence="1" id="KW-0812">Transmembrane</keyword>
<comment type="caution">
    <text evidence="3">The sequence shown here is derived from an EMBL/GenBank/DDBJ whole genome shotgun (WGS) entry which is preliminary data.</text>
</comment>
<keyword evidence="1" id="KW-0472">Membrane</keyword>
<keyword evidence="1" id="KW-1133">Transmembrane helix</keyword>
<dbReference type="Proteomes" id="UP000599109">
    <property type="component" value="Unassembled WGS sequence"/>
</dbReference>
<evidence type="ECO:0000313" key="3">
    <source>
        <dbReference type="EMBL" id="MBL0390498.1"/>
    </source>
</evidence>
<proteinExistence type="predicted"/>
<evidence type="ECO:0000259" key="2">
    <source>
        <dbReference type="Pfam" id="PF07331"/>
    </source>
</evidence>
<organism evidence="3 4">
    <name type="scientific">Ramlibacter monticola</name>
    <dbReference type="NCBI Taxonomy" id="1926872"/>
    <lineage>
        <taxon>Bacteria</taxon>
        <taxon>Pseudomonadati</taxon>
        <taxon>Pseudomonadota</taxon>
        <taxon>Betaproteobacteria</taxon>
        <taxon>Burkholderiales</taxon>
        <taxon>Comamonadaceae</taxon>
        <taxon>Ramlibacter</taxon>
    </lineage>
</organism>